<dbReference type="InterPro" id="IPR018228">
    <property type="entry name" value="DNase_TatD-rel_CS"/>
</dbReference>
<dbReference type="GO" id="GO:0016788">
    <property type="term" value="F:hydrolase activity, acting on ester bonds"/>
    <property type="evidence" value="ECO:0007669"/>
    <property type="project" value="InterPro"/>
</dbReference>
<keyword evidence="1" id="KW-0949">S-adenosyl-L-methionine</keyword>
<comment type="caution">
    <text evidence="7">The sequence shown here is derived from an EMBL/GenBank/DDBJ whole genome shotgun (WGS) entry which is preliminary data.</text>
</comment>
<protein>
    <recommendedName>
        <fullName evidence="6">Radical SAM core domain-containing protein</fullName>
    </recommendedName>
</protein>
<keyword evidence="2" id="KW-0479">Metal-binding</keyword>
<dbReference type="Pfam" id="PF01026">
    <property type="entry name" value="TatD_DNase"/>
    <property type="match status" value="1"/>
</dbReference>
<dbReference type="PROSITE" id="PS01090">
    <property type="entry name" value="TATD_2"/>
    <property type="match status" value="1"/>
</dbReference>
<evidence type="ECO:0000313" key="7">
    <source>
        <dbReference type="EMBL" id="GAI99624.1"/>
    </source>
</evidence>
<evidence type="ECO:0000256" key="1">
    <source>
        <dbReference type="ARBA" id="ARBA00022691"/>
    </source>
</evidence>
<dbReference type="Gene3D" id="3.20.20.140">
    <property type="entry name" value="Metal-dependent hydrolases"/>
    <property type="match status" value="1"/>
</dbReference>
<dbReference type="InterPro" id="IPR058240">
    <property type="entry name" value="rSAM_sf"/>
</dbReference>
<keyword evidence="4" id="KW-0408">Iron</keyword>
<keyword evidence="5" id="KW-0411">Iron-sulfur</keyword>
<reference evidence="7" key="1">
    <citation type="journal article" date="2014" name="Front. Microbiol.">
        <title>High frequency of phylogenetically diverse reductive dehalogenase-homologous genes in deep subseafloor sedimentary metagenomes.</title>
        <authorList>
            <person name="Kawai M."/>
            <person name="Futagami T."/>
            <person name="Toyoda A."/>
            <person name="Takaki Y."/>
            <person name="Nishi S."/>
            <person name="Hori S."/>
            <person name="Arai W."/>
            <person name="Tsubouchi T."/>
            <person name="Morono Y."/>
            <person name="Uchiyama I."/>
            <person name="Ito T."/>
            <person name="Fujiyama A."/>
            <person name="Inagaki F."/>
            <person name="Takami H."/>
        </authorList>
    </citation>
    <scope>NUCLEOTIDE SEQUENCE</scope>
    <source>
        <strain evidence="7">Expedition CK06-06</strain>
    </source>
</reference>
<evidence type="ECO:0000256" key="3">
    <source>
        <dbReference type="ARBA" id="ARBA00022801"/>
    </source>
</evidence>
<dbReference type="PROSITE" id="PS01091">
    <property type="entry name" value="TATD_3"/>
    <property type="match status" value="1"/>
</dbReference>
<dbReference type="GO" id="GO:0051536">
    <property type="term" value="F:iron-sulfur cluster binding"/>
    <property type="evidence" value="ECO:0007669"/>
    <property type="project" value="UniProtKB-KW"/>
</dbReference>
<sequence length="270" mass="29709">VAVGETGLDFHGEYTPADMQRVAFAKHIELALSNDLPVIVHVRDAYDEALKVIDSFDAPPRGVFHCFSGDAAFAREVLKRGFFVSIAGQVTFKNADKLRSVAADLPLGRLLVETDCPWLAPVPRRGKTNEPAFVRHTAEKLAECMGSGLADVARATSANAWRLFRLGDEPPRGVIAYALKGNLYLNITNRCPNRCPWCVRFRSPWLAGYHLALDEEPSYDDIIEVIGDPSPYGEVVFCGYGEPTERLDIVKRVGAHLKARGATVRLDTNG</sequence>
<evidence type="ECO:0000256" key="4">
    <source>
        <dbReference type="ARBA" id="ARBA00023004"/>
    </source>
</evidence>
<dbReference type="InterPro" id="IPR013785">
    <property type="entry name" value="Aldolase_TIM"/>
</dbReference>
<evidence type="ECO:0000259" key="6">
    <source>
        <dbReference type="Pfam" id="PF04055"/>
    </source>
</evidence>
<dbReference type="InterPro" id="IPR007197">
    <property type="entry name" value="rSAM"/>
</dbReference>
<dbReference type="InterPro" id="IPR001130">
    <property type="entry name" value="TatD-like"/>
</dbReference>
<dbReference type="SUPFAM" id="SSF51556">
    <property type="entry name" value="Metallo-dependent hydrolases"/>
    <property type="match status" value="1"/>
</dbReference>
<keyword evidence="3" id="KW-0378">Hydrolase</keyword>
<evidence type="ECO:0000256" key="2">
    <source>
        <dbReference type="ARBA" id="ARBA00022723"/>
    </source>
</evidence>
<dbReference type="CDD" id="cd01310">
    <property type="entry name" value="TatD_DNAse"/>
    <property type="match status" value="1"/>
</dbReference>
<dbReference type="GO" id="GO:0005829">
    <property type="term" value="C:cytosol"/>
    <property type="evidence" value="ECO:0007669"/>
    <property type="project" value="TreeGrafter"/>
</dbReference>
<dbReference type="SUPFAM" id="SSF102114">
    <property type="entry name" value="Radical SAM enzymes"/>
    <property type="match status" value="1"/>
</dbReference>
<evidence type="ECO:0000256" key="5">
    <source>
        <dbReference type="ARBA" id="ARBA00023014"/>
    </source>
</evidence>
<dbReference type="EMBL" id="BARW01021123">
    <property type="protein sequence ID" value="GAI99624.1"/>
    <property type="molecule type" value="Genomic_DNA"/>
</dbReference>
<feature type="non-terminal residue" evidence="7">
    <location>
        <position position="270"/>
    </location>
</feature>
<dbReference type="PANTHER" id="PTHR46124">
    <property type="entry name" value="D-AMINOACYL-TRNA DEACYLASE"/>
    <property type="match status" value="1"/>
</dbReference>
<dbReference type="PANTHER" id="PTHR46124:SF2">
    <property type="entry name" value="D-AMINOACYL-TRNA DEACYLASE"/>
    <property type="match status" value="1"/>
</dbReference>
<dbReference type="CDD" id="cd01335">
    <property type="entry name" value="Radical_SAM"/>
    <property type="match status" value="1"/>
</dbReference>
<feature type="non-terminal residue" evidence="7">
    <location>
        <position position="1"/>
    </location>
</feature>
<proteinExistence type="predicted"/>
<dbReference type="Pfam" id="PF04055">
    <property type="entry name" value="Radical_SAM"/>
    <property type="match status" value="1"/>
</dbReference>
<dbReference type="AlphaFoldDB" id="X1V4U3"/>
<gene>
    <name evidence="7" type="ORF">S12H4_35538</name>
</gene>
<dbReference type="InterPro" id="IPR032466">
    <property type="entry name" value="Metal_Hydrolase"/>
</dbReference>
<organism evidence="7">
    <name type="scientific">marine sediment metagenome</name>
    <dbReference type="NCBI Taxonomy" id="412755"/>
    <lineage>
        <taxon>unclassified sequences</taxon>
        <taxon>metagenomes</taxon>
        <taxon>ecological metagenomes</taxon>
    </lineage>
</organism>
<dbReference type="SFLD" id="SFLDS00029">
    <property type="entry name" value="Radical_SAM"/>
    <property type="match status" value="1"/>
</dbReference>
<accession>X1V4U3</accession>
<dbReference type="GO" id="GO:0046872">
    <property type="term" value="F:metal ion binding"/>
    <property type="evidence" value="ECO:0007669"/>
    <property type="project" value="UniProtKB-KW"/>
</dbReference>
<name>X1V4U3_9ZZZZ</name>
<feature type="domain" description="Radical SAM core" evidence="6">
    <location>
        <begin position="185"/>
        <end position="270"/>
    </location>
</feature>
<dbReference type="Gene3D" id="3.20.20.70">
    <property type="entry name" value="Aldolase class I"/>
    <property type="match status" value="1"/>
</dbReference>